<feature type="region of interest" description="Disordered" evidence="1">
    <location>
        <begin position="1"/>
        <end position="25"/>
    </location>
</feature>
<evidence type="ECO:0000256" key="2">
    <source>
        <dbReference type="SAM" id="Phobius"/>
    </source>
</evidence>
<accession>A0A919VTR3</accession>
<evidence type="ECO:0000256" key="1">
    <source>
        <dbReference type="SAM" id="MobiDB-lite"/>
    </source>
</evidence>
<organism evidence="3 4">
    <name type="scientific">Winogradskya consettensis</name>
    <dbReference type="NCBI Taxonomy" id="113560"/>
    <lineage>
        <taxon>Bacteria</taxon>
        <taxon>Bacillati</taxon>
        <taxon>Actinomycetota</taxon>
        <taxon>Actinomycetes</taxon>
        <taxon>Micromonosporales</taxon>
        <taxon>Micromonosporaceae</taxon>
        <taxon>Winogradskya</taxon>
    </lineage>
</organism>
<feature type="transmembrane region" description="Helical" evidence="2">
    <location>
        <begin position="33"/>
        <end position="53"/>
    </location>
</feature>
<protein>
    <submittedName>
        <fullName evidence="3">Uncharacterized protein</fullName>
    </submittedName>
</protein>
<keyword evidence="2" id="KW-1133">Transmembrane helix</keyword>
<name>A0A919VTR3_9ACTN</name>
<dbReference type="Proteomes" id="UP000680865">
    <property type="component" value="Unassembled WGS sequence"/>
</dbReference>
<keyword evidence="2" id="KW-0472">Membrane</keyword>
<dbReference type="RefSeq" id="WP_213000667.1">
    <property type="nucleotide sequence ID" value="NZ_BAAATW010000001.1"/>
</dbReference>
<dbReference type="AlphaFoldDB" id="A0A919VTR3"/>
<sequence>MSAVGNVGPATDHPAAEPEEDEEGPGLWGSFGAALRLIVGWFSIAIAVLNLLVELDRSDGTPDGAYVFFHFIVLVGGVLLVSLAWIGARPGILGYVVGAAVMVAGVVVSAIPANDTVCCMTAFSERHGYPFTILARDAGSRWHIDSQHLIADLLFWGYLGLVVLLTVALTRRVAGLEDDGEH</sequence>
<gene>
    <name evidence="3" type="ORF">Aco04nite_61220</name>
</gene>
<feature type="transmembrane region" description="Helical" evidence="2">
    <location>
        <begin position="149"/>
        <end position="169"/>
    </location>
</feature>
<proteinExistence type="predicted"/>
<feature type="transmembrane region" description="Helical" evidence="2">
    <location>
        <begin position="65"/>
        <end position="86"/>
    </location>
</feature>
<keyword evidence="2" id="KW-0812">Transmembrane</keyword>
<keyword evidence="4" id="KW-1185">Reference proteome</keyword>
<evidence type="ECO:0000313" key="3">
    <source>
        <dbReference type="EMBL" id="GIM78594.1"/>
    </source>
</evidence>
<dbReference type="EMBL" id="BOQP01000035">
    <property type="protein sequence ID" value="GIM78594.1"/>
    <property type="molecule type" value="Genomic_DNA"/>
</dbReference>
<feature type="transmembrane region" description="Helical" evidence="2">
    <location>
        <begin position="92"/>
        <end position="111"/>
    </location>
</feature>
<evidence type="ECO:0000313" key="4">
    <source>
        <dbReference type="Proteomes" id="UP000680865"/>
    </source>
</evidence>
<reference evidence="3" key="1">
    <citation type="submission" date="2021-03" db="EMBL/GenBank/DDBJ databases">
        <title>Whole genome shotgun sequence of Actinoplanes consettensis NBRC 14913.</title>
        <authorList>
            <person name="Komaki H."/>
            <person name="Tamura T."/>
        </authorList>
    </citation>
    <scope>NUCLEOTIDE SEQUENCE</scope>
    <source>
        <strain evidence="3">NBRC 14913</strain>
    </source>
</reference>
<comment type="caution">
    <text evidence="3">The sequence shown here is derived from an EMBL/GenBank/DDBJ whole genome shotgun (WGS) entry which is preliminary data.</text>
</comment>